<dbReference type="AlphaFoldDB" id="A0A380MZA8"/>
<feature type="transmembrane region" description="Helical" evidence="6">
    <location>
        <begin position="29"/>
        <end position="47"/>
    </location>
</feature>
<reference evidence="8 9" key="1">
    <citation type="submission" date="2018-06" db="EMBL/GenBank/DDBJ databases">
        <authorList>
            <consortium name="Pathogen Informatics"/>
            <person name="Doyle S."/>
        </authorList>
    </citation>
    <scope>NUCLEOTIDE SEQUENCE [LARGE SCALE GENOMIC DNA]</scope>
    <source>
        <strain evidence="8 9">NCTC10717</strain>
    </source>
</reference>
<dbReference type="PANTHER" id="PTHR32309">
    <property type="entry name" value="TYROSINE-PROTEIN KINASE"/>
    <property type="match status" value="1"/>
</dbReference>
<dbReference type="GO" id="GO:0005886">
    <property type="term" value="C:plasma membrane"/>
    <property type="evidence" value="ECO:0007669"/>
    <property type="project" value="UniProtKB-SubCell"/>
</dbReference>
<sequence>MTNNIQQYHQADDEIDLIELIRVLWKNKLQIIAVTAITTILAAAYAFTAKQQWTSKTTVVAPTLSDMGEYLAIRREYNRILQTEAIDPNALSANLFANFSQLARSTDVRNEFFAQSDIYKQLTEGKDEFGKIIALSSLSNQTTKFIIPDAKKEPNTIGYKISFFAETPTEAKKTLEAFVNFVDAETLKIELDSFLINFENTLKTLRYEKFVHDENVNLLQKVQLDYLNKAYETADRAGVEDYYKFFLNDNVSQDVTQQAQTQAQAQAQAQVSLVDSQLFNSNYLFMLGKKYLKAQIEALTEKGKIYSTRYYQIDSQVKQLEALLEQAKQIKAQTYHYHASPDYPVRRDKPKKAIILVLGMFLGFCLSIVWIILLSLFKNSSIKKNIN</sequence>
<evidence type="ECO:0000256" key="6">
    <source>
        <dbReference type="SAM" id="Phobius"/>
    </source>
</evidence>
<dbReference type="Proteomes" id="UP000254575">
    <property type="component" value="Unassembled WGS sequence"/>
</dbReference>
<organism evidence="8 9">
    <name type="scientific">Suttonella indologenes</name>
    <dbReference type="NCBI Taxonomy" id="13276"/>
    <lineage>
        <taxon>Bacteria</taxon>
        <taxon>Pseudomonadati</taxon>
        <taxon>Pseudomonadota</taxon>
        <taxon>Gammaproteobacteria</taxon>
        <taxon>Cardiobacteriales</taxon>
        <taxon>Cardiobacteriaceae</taxon>
        <taxon>Suttonella</taxon>
    </lineage>
</organism>
<keyword evidence="9" id="KW-1185">Reference proteome</keyword>
<feature type="transmembrane region" description="Helical" evidence="6">
    <location>
        <begin position="353"/>
        <end position="377"/>
    </location>
</feature>
<keyword evidence="3 6" id="KW-0812">Transmembrane</keyword>
<evidence type="ECO:0000313" key="9">
    <source>
        <dbReference type="Proteomes" id="UP000254575"/>
    </source>
</evidence>
<name>A0A380MZA8_9GAMM</name>
<proteinExistence type="predicted"/>
<dbReference type="InterPro" id="IPR003856">
    <property type="entry name" value="LPS_length_determ_N"/>
</dbReference>
<evidence type="ECO:0000256" key="1">
    <source>
        <dbReference type="ARBA" id="ARBA00004651"/>
    </source>
</evidence>
<dbReference type="PANTHER" id="PTHR32309:SF13">
    <property type="entry name" value="FERRIC ENTEROBACTIN TRANSPORT PROTEIN FEPE"/>
    <property type="match status" value="1"/>
</dbReference>
<dbReference type="OrthoDB" id="6535795at2"/>
<dbReference type="Gene3D" id="3.30.1890.10">
    <property type="entry name" value="FepE-like"/>
    <property type="match status" value="1"/>
</dbReference>
<evidence type="ECO:0000313" key="8">
    <source>
        <dbReference type="EMBL" id="SUO97895.1"/>
    </source>
</evidence>
<dbReference type="GO" id="GO:0004713">
    <property type="term" value="F:protein tyrosine kinase activity"/>
    <property type="evidence" value="ECO:0007669"/>
    <property type="project" value="TreeGrafter"/>
</dbReference>
<evidence type="ECO:0000256" key="5">
    <source>
        <dbReference type="ARBA" id="ARBA00023136"/>
    </source>
</evidence>
<evidence type="ECO:0000259" key="7">
    <source>
        <dbReference type="Pfam" id="PF02706"/>
    </source>
</evidence>
<evidence type="ECO:0000256" key="2">
    <source>
        <dbReference type="ARBA" id="ARBA00022475"/>
    </source>
</evidence>
<dbReference type="RefSeq" id="WP_115218825.1">
    <property type="nucleotide sequence ID" value="NZ_UHIA01000004.1"/>
</dbReference>
<keyword evidence="4 6" id="KW-1133">Transmembrane helix</keyword>
<dbReference type="EMBL" id="UHIA01000004">
    <property type="protein sequence ID" value="SUO97895.1"/>
    <property type="molecule type" value="Genomic_DNA"/>
</dbReference>
<protein>
    <submittedName>
        <fullName evidence="8">Lipopolysaccharide biosynthesis protein wzzE</fullName>
    </submittedName>
</protein>
<comment type="subcellular location">
    <subcellularLocation>
        <location evidence="1">Cell membrane</location>
        <topology evidence="1">Multi-pass membrane protein</topology>
    </subcellularLocation>
</comment>
<keyword evidence="2" id="KW-1003">Cell membrane</keyword>
<evidence type="ECO:0000256" key="3">
    <source>
        <dbReference type="ARBA" id="ARBA00022692"/>
    </source>
</evidence>
<gene>
    <name evidence="8" type="primary">wzzE</name>
    <name evidence="8" type="ORF">NCTC10717_01674</name>
</gene>
<evidence type="ECO:0000256" key="4">
    <source>
        <dbReference type="ARBA" id="ARBA00022989"/>
    </source>
</evidence>
<dbReference type="SUPFAM" id="SSF160355">
    <property type="entry name" value="Bacterial polysaccharide co-polymerase-like"/>
    <property type="match status" value="1"/>
</dbReference>
<accession>A0A380MZA8</accession>
<dbReference type="InterPro" id="IPR050445">
    <property type="entry name" value="Bact_polysacc_biosynth/exp"/>
</dbReference>
<keyword evidence="5 6" id="KW-0472">Membrane</keyword>
<dbReference type="Pfam" id="PF02706">
    <property type="entry name" value="Wzz"/>
    <property type="match status" value="1"/>
</dbReference>
<feature type="domain" description="Polysaccharide chain length determinant N-terminal" evidence="7">
    <location>
        <begin position="13"/>
        <end position="115"/>
    </location>
</feature>